<feature type="domain" description="Thioredoxin" evidence="2">
    <location>
        <begin position="22"/>
        <end position="100"/>
    </location>
</feature>
<dbReference type="EMBL" id="MSFL01000003">
    <property type="protein sequence ID" value="PWY89870.1"/>
    <property type="molecule type" value="Genomic_DNA"/>
</dbReference>
<reference evidence="3 4" key="1">
    <citation type="submission" date="2016-12" db="EMBL/GenBank/DDBJ databases">
        <title>The genomes of Aspergillus section Nigri reveals drivers in fungal speciation.</title>
        <authorList>
            <consortium name="DOE Joint Genome Institute"/>
            <person name="Vesth T.C."/>
            <person name="Nybo J."/>
            <person name="Theobald S."/>
            <person name="Brandl J."/>
            <person name="Frisvad J.C."/>
            <person name="Nielsen K.F."/>
            <person name="Lyhne E.K."/>
            <person name="Kogle M.E."/>
            <person name="Kuo A."/>
            <person name="Riley R."/>
            <person name="Clum A."/>
            <person name="Nolan M."/>
            <person name="Lipzen A."/>
            <person name="Salamov A."/>
            <person name="Henrissat B."/>
            <person name="Wiebenga A."/>
            <person name="De Vries R.P."/>
            <person name="Grigoriev I.V."/>
            <person name="Mortensen U.H."/>
            <person name="Andersen M.R."/>
            <person name="Baker S.E."/>
        </authorList>
    </citation>
    <scope>NUCLEOTIDE SEQUENCE [LARGE SCALE GENOMIC DNA]</scope>
    <source>
        <strain evidence="3 4">CBS 117.55</strain>
    </source>
</reference>
<dbReference type="Gene3D" id="3.40.30.10">
    <property type="entry name" value="Glutaredoxin"/>
    <property type="match status" value="1"/>
</dbReference>
<evidence type="ECO:0000313" key="3">
    <source>
        <dbReference type="EMBL" id="PWY89870.1"/>
    </source>
</evidence>
<evidence type="ECO:0000256" key="1">
    <source>
        <dbReference type="ARBA" id="ARBA00008987"/>
    </source>
</evidence>
<organism evidence="3 4">
    <name type="scientific">Aspergillus heteromorphus CBS 117.55</name>
    <dbReference type="NCBI Taxonomy" id="1448321"/>
    <lineage>
        <taxon>Eukaryota</taxon>
        <taxon>Fungi</taxon>
        <taxon>Dikarya</taxon>
        <taxon>Ascomycota</taxon>
        <taxon>Pezizomycotina</taxon>
        <taxon>Eurotiomycetes</taxon>
        <taxon>Eurotiomycetidae</taxon>
        <taxon>Eurotiales</taxon>
        <taxon>Aspergillaceae</taxon>
        <taxon>Aspergillus</taxon>
        <taxon>Aspergillus subgen. Circumdati</taxon>
    </lineage>
</organism>
<dbReference type="VEuPathDB" id="FungiDB:BO70DRAFT_358893"/>
<gene>
    <name evidence="3" type="ORF">BO70DRAFT_358893</name>
</gene>
<dbReference type="GO" id="GO:0047134">
    <property type="term" value="F:protein-disulfide reductase [NAD(P)H] activity"/>
    <property type="evidence" value="ECO:0007669"/>
    <property type="project" value="InterPro"/>
</dbReference>
<dbReference type="STRING" id="1448321.A0A317X058"/>
<evidence type="ECO:0000313" key="4">
    <source>
        <dbReference type="Proteomes" id="UP000247233"/>
    </source>
</evidence>
<dbReference type="InterPro" id="IPR045108">
    <property type="entry name" value="TXNDC17-like"/>
</dbReference>
<comment type="similarity">
    <text evidence="1">Belongs to the thioredoxin family.</text>
</comment>
<sequence length="130" mass="14449">MPLLTKCQIPTSADQLEFPPNANVLFVVFVTSDDPATGQSWCPDVRAAWPVLEATFSPADAPQLAVVEVGQKPEWKDPQNIYRTTWKVPCIPALMRFERVHGETVETGRLLEGEILDREKLGEFVGLSVV</sequence>
<dbReference type="GO" id="GO:0005829">
    <property type="term" value="C:cytosol"/>
    <property type="evidence" value="ECO:0007669"/>
    <property type="project" value="TreeGrafter"/>
</dbReference>
<proteinExistence type="inferred from homology"/>
<evidence type="ECO:0000259" key="2">
    <source>
        <dbReference type="Pfam" id="PF06110"/>
    </source>
</evidence>
<dbReference type="SUPFAM" id="SSF52833">
    <property type="entry name" value="Thioredoxin-like"/>
    <property type="match status" value="1"/>
</dbReference>
<keyword evidence="4" id="KW-1185">Reference proteome</keyword>
<dbReference type="InterPro" id="IPR010357">
    <property type="entry name" value="TXNDC17_dom"/>
</dbReference>
<dbReference type="PANTHER" id="PTHR12452:SF0">
    <property type="entry name" value="THIOREDOXIN DOMAIN-CONTAINING PROTEIN 17"/>
    <property type="match status" value="1"/>
</dbReference>
<dbReference type="InterPro" id="IPR036249">
    <property type="entry name" value="Thioredoxin-like_sf"/>
</dbReference>
<dbReference type="PANTHER" id="PTHR12452">
    <property type="entry name" value="42-9-9 PROTEIN-RELATED"/>
    <property type="match status" value="1"/>
</dbReference>
<comment type="caution">
    <text evidence="3">The sequence shown here is derived from an EMBL/GenBank/DDBJ whole genome shotgun (WGS) entry which is preliminary data.</text>
</comment>
<dbReference type="OrthoDB" id="78947at2759"/>
<dbReference type="RefSeq" id="XP_025402701.1">
    <property type="nucleotide sequence ID" value="XM_025542403.1"/>
</dbReference>
<dbReference type="AlphaFoldDB" id="A0A317X058"/>
<accession>A0A317X058</accession>
<name>A0A317X058_9EURO</name>
<dbReference type="Pfam" id="PF06110">
    <property type="entry name" value="TXD17-like_Trx"/>
    <property type="match status" value="1"/>
</dbReference>
<dbReference type="Proteomes" id="UP000247233">
    <property type="component" value="Unassembled WGS sequence"/>
</dbReference>
<protein>
    <submittedName>
        <fullName evidence="3">DUF953 domain protein</fullName>
    </submittedName>
</protein>
<dbReference type="GeneID" id="37064640"/>